<evidence type="ECO:0000256" key="4">
    <source>
        <dbReference type="ARBA" id="ARBA00022801"/>
    </source>
</evidence>
<evidence type="ECO:0000256" key="7">
    <source>
        <dbReference type="ARBA" id="ARBA00022840"/>
    </source>
</evidence>
<dbReference type="CDD" id="cd17933">
    <property type="entry name" value="DEXSc_RecD-like"/>
    <property type="match status" value="1"/>
</dbReference>
<dbReference type="SUPFAM" id="SSF52540">
    <property type="entry name" value="P-loop containing nucleoside triphosphate hydrolases"/>
    <property type="match status" value="2"/>
</dbReference>
<keyword evidence="15" id="KW-1185">Reference proteome</keyword>
<evidence type="ECO:0000259" key="13">
    <source>
        <dbReference type="Pfam" id="PF21185"/>
    </source>
</evidence>
<proteinExistence type="inferred from homology"/>
<dbReference type="InterPro" id="IPR006344">
    <property type="entry name" value="RecD"/>
</dbReference>
<evidence type="ECO:0000256" key="1">
    <source>
        <dbReference type="ARBA" id="ARBA00022722"/>
    </source>
</evidence>
<dbReference type="EC" id="5.6.2.3" evidence="11"/>
<dbReference type="Pfam" id="PF13245">
    <property type="entry name" value="AAA_19"/>
    <property type="match status" value="1"/>
</dbReference>
<keyword evidence="8 11" id="KW-0238">DNA-binding</keyword>
<feature type="binding site" evidence="11">
    <location>
        <begin position="171"/>
        <end position="178"/>
    </location>
    <ligand>
        <name>ATP</name>
        <dbReference type="ChEBI" id="CHEBI:30616"/>
    </ligand>
</feature>
<keyword evidence="1 11" id="KW-0540">Nuclease</keyword>
<dbReference type="NCBIfam" id="TIGR01447">
    <property type="entry name" value="recD"/>
    <property type="match status" value="1"/>
</dbReference>
<organism evidence="14 15">
    <name type="scientific">Novilysobacter selenitireducens</name>
    <dbReference type="NCBI Taxonomy" id="2872639"/>
    <lineage>
        <taxon>Bacteria</taxon>
        <taxon>Pseudomonadati</taxon>
        <taxon>Pseudomonadota</taxon>
        <taxon>Gammaproteobacteria</taxon>
        <taxon>Lysobacterales</taxon>
        <taxon>Lysobacteraceae</taxon>
        <taxon>Novilysobacter</taxon>
    </lineage>
</organism>
<keyword evidence="10 11" id="KW-0413">Isomerase</keyword>
<keyword evidence="9 11" id="KW-0234">DNA repair</keyword>
<dbReference type="PANTHER" id="PTHR43788:SF6">
    <property type="entry name" value="DNA HELICASE B"/>
    <property type="match status" value="1"/>
</dbReference>
<dbReference type="HAMAP" id="MF_01487">
    <property type="entry name" value="RecD"/>
    <property type="match status" value="1"/>
</dbReference>
<dbReference type="Gene3D" id="3.40.50.300">
    <property type="entry name" value="P-loop containing nucleotide triphosphate hydrolases"/>
    <property type="match status" value="3"/>
</dbReference>
<evidence type="ECO:0000256" key="6">
    <source>
        <dbReference type="ARBA" id="ARBA00022839"/>
    </source>
</evidence>
<keyword evidence="3 11" id="KW-0227">DNA damage</keyword>
<accession>A0ABS7T259</accession>
<dbReference type="Pfam" id="PF13538">
    <property type="entry name" value="UvrD_C_2"/>
    <property type="match status" value="1"/>
</dbReference>
<dbReference type="PANTHER" id="PTHR43788">
    <property type="entry name" value="DNA2/NAM7 HELICASE FAMILY MEMBER"/>
    <property type="match status" value="1"/>
</dbReference>
<comment type="function">
    <text evidence="11">A helicase/nuclease that prepares dsDNA breaks (DSB) for recombinational DNA repair. Binds to DSBs and unwinds DNA via a highly rapid and processive ATP-dependent bidirectional helicase activity. Unwinds dsDNA until it encounters a Chi (crossover hotspot instigator) sequence from the 3' direction. Cuts ssDNA a few nucleotides 3' to the Chi site. The properties and activities of the enzyme are changed at Chi. The Chi-altered holoenzyme produces a long 3'-ssDNA overhang and facilitates RecA-binding to the ssDNA for homologous DNA recombination and repair. Holoenzyme degrades any linearized DNA that is unable to undergo homologous recombination. In the holoenzyme this subunit has ssDNA-dependent ATPase and 5'-3' helicase activity. When added to pre-assembled RecBC greatly stimulates nuclease activity and augments holoenzyme processivity. Negatively regulates the RecA-loading ability of RecBCD.</text>
</comment>
<feature type="domain" description="UvrD-like helicase C-terminal" evidence="12">
    <location>
        <begin position="544"/>
        <end position="590"/>
    </location>
</feature>
<dbReference type="Proteomes" id="UP001430954">
    <property type="component" value="Unassembled WGS sequence"/>
</dbReference>
<comment type="catalytic activity">
    <reaction evidence="11">
        <text>ATP + H2O = ADP + phosphate + H(+)</text>
        <dbReference type="Rhea" id="RHEA:13065"/>
        <dbReference type="ChEBI" id="CHEBI:15377"/>
        <dbReference type="ChEBI" id="CHEBI:15378"/>
        <dbReference type="ChEBI" id="CHEBI:30616"/>
        <dbReference type="ChEBI" id="CHEBI:43474"/>
        <dbReference type="ChEBI" id="CHEBI:456216"/>
        <dbReference type="EC" id="5.6.2.3"/>
    </reaction>
</comment>
<gene>
    <name evidence="11 14" type="primary">recD</name>
    <name evidence="14" type="ORF">K6753_00190</name>
</gene>
<dbReference type="EMBL" id="JAINZW010000001">
    <property type="protein sequence ID" value="MBZ4037951.1"/>
    <property type="molecule type" value="Genomic_DNA"/>
</dbReference>
<evidence type="ECO:0000256" key="5">
    <source>
        <dbReference type="ARBA" id="ARBA00022806"/>
    </source>
</evidence>
<name>A0ABS7T259_9GAMM</name>
<comment type="subunit">
    <text evidence="11">Heterotrimer of RecB, RecC and RecD. All subunits contribute to DNA-binding.</text>
</comment>
<keyword evidence="2 11" id="KW-0547">Nucleotide-binding</keyword>
<comment type="miscellaneous">
    <text evidence="11">In the RecBCD complex, RecB has a slow 3'-5' helicase, an exonuclease activity and loads RecA onto ssDNA, RecD has a fast 5'-3' helicase activity, while RecC stimulates the ATPase and processivity of the RecB helicase and contributes to recognition of the Chi site.</text>
</comment>
<evidence type="ECO:0000256" key="2">
    <source>
        <dbReference type="ARBA" id="ARBA00022741"/>
    </source>
</evidence>
<protein>
    <recommendedName>
        <fullName evidence="11">RecBCD enzyme subunit RecD</fullName>
        <ecNumber evidence="11">5.6.2.3</ecNumber>
    </recommendedName>
    <alternativeName>
        <fullName evidence="11">DNA 5'-3' helicase subunit RecD</fullName>
    </alternativeName>
    <alternativeName>
        <fullName evidence="11">Exonuclease V subunit RecD</fullName>
        <shortName evidence="11">ExoV subunit RecD</shortName>
    </alternativeName>
    <alternativeName>
        <fullName evidence="11">Helicase/nuclease RecBCD subunit RecD</fullName>
    </alternativeName>
</protein>
<evidence type="ECO:0000256" key="3">
    <source>
        <dbReference type="ARBA" id="ARBA00022763"/>
    </source>
</evidence>
<dbReference type="GO" id="GO:0008854">
    <property type="term" value="F:exodeoxyribonuclease V activity"/>
    <property type="evidence" value="ECO:0007669"/>
    <property type="project" value="UniProtKB-EC"/>
</dbReference>
<evidence type="ECO:0000256" key="11">
    <source>
        <dbReference type="HAMAP-Rule" id="MF_01487"/>
    </source>
</evidence>
<keyword evidence="5 11" id="KW-0347">Helicase</keyword>
<keyword evidence="6 11" id="KW-0269">Exonuclease</keyword>
<dbReference type="Pfam" id="PF21185">
    <property type="entry name" value="RecD_N"/>
    <property type="match status" value="1"/>
</dbReference>
<evidence type="ECO:0000313" key="14">
    <source>
        <dbReference type="EMBL" id="MBZ4037951.1"/>
    </source>
</evidence>
<dbReference type="InterPro" id="IPR027417">
    <property type="entry name" value="P-loop_NTPase"/>
</dbReference>
<dbReference type="InterPro" id="IPR041851">
    <property type="entry name" value="RecD_N_sf"/>
</dbReference>
<dbReference type="InterPro" id="IPR027785">
    <property type="entry name" value="UvrD-like_helicase_C"/>
</dbReference>
<dbReference type="RefSeq" id="WP_223674175.1">
    <property type="nucleotide sequence ID" value="NZ_JAINZW010000001.1"/>
</dbReference>
<evidence type="ECO:0000256" key="8">
    <source>
        <dbReference type="ARBA" id="ARBA00023125"/>
    </source>
</evidence>
<comment type="similarity">
    <text evidence="11">Belongs to the RecD family.</text>
</comment>
<feature type="domain" description="RecBCD enzyme subunit RecD N-terminal" evidence="13">
    <location>
        <begin position="9"/>
        <end position="106"/>
    </location>
</feature>
<comment type="caution">
    <text evidence="14">The sequence shown here is derived from an EMBL/GenBank/DDBJ whole genome shotgun (WGS) entry which is preliminary data.</text>
</comment>
<evidence type="ECO:0000256" key="9">
    <source>
        <dbReference type="ARBA" id="ARBA00023204"/>
    </source>
</evidence>
<keyword evidence="7 11" id="KW-0067">ATP-binding</keyword>
<sequence length="619" mass="65218">MSLMQALTQAGALRTLDHAFAQSLRRLDSATPDAVLAAAALASLAVAHGHAAFDPAQPALLVEGDIDWPAPEAWRAALAGSPWVARPDVEGTSAAAPLVLEDGLLYLRRYREYEYRLAKRLAHIAATAPDPFDDAMLAPVREALFPAATADTLQARAASRALATSLLLVTGGPGTGKTTTIARLLVLLVAQAALSGRPVPRIALAAPTGRAAERMAESLRAALERLRGIDGIDPAWLDALPDGASTLHRLLGTIPGSPRFRFDADTPLPFDLVVVDEASMVDLPLMCKLADAVPDGARLVLLGDPDQLPSVEAGDVLASICEAAGDDEHADVDAAPPVLVQVSPGETADLFAAPVADSGTRQRVAAPLQGHRVHLRRGFRQAAHLDLAPLADAVRAGDADGALALLRGGTLQGVHFHEGATDPLAVGAADLLPHWRALAATADPAQALAAAARLRLLTALRRGPQGAQALNTRIEAALGGSRATPHFDGRLLQVTENSYRHRLFNGDLGVCLRDDRGVPVAWFADTDGGVRAFHPSTLPMHESAFATTVHKAQGSEFDSVWLLLPQHDARPLSRELVYTALTRARSQVHVCASEAVLRAALARRVARISHLAARLGAMR</sequence>
<evidence type="ECO:0000313" key="15">
    <source>
        <dbReference type="Proteomes" id="UP001430954"/>
    </source>
</evidence>
<dbReference type="CDD" id="cd18809">
    <property type="entry name" value="SF1_C_RecD"/>
    <property type="match status" value="1"/>
</dbReference>
<evidence type="ECO:0000259" key="12">
    <source>
        <dbReference type="Pfam" id="PF13538"/>
    </source>
</evidence>
<reference evidence="14 15" key="1">
    <citation type="submission" date="2021-09" db="EMBL/GenBank/DDBJ databases">
        <title>Lysobacter sp. 13A isolated from the river sediment.</title>
        <authorList>
            <person name="Liu H."/>
            <person name="Li S."/>
            <person name="Mao S."/>
        </authorList>
    </citation>
    <scope>NUCLEOTIDE SEQUENCE [LARGE SCALE GENOMIC DNA]</scope>
    <source>
        <strain evidence="14 15">13A</strain>
    </source>
</reference>
<keyword evidence="4 11" id="KW-0378">Hydrolase</keyword>
<dbReference type="InterPro" id="IPR050534">
    <property type="entry name" value="Coronavir_polyprotein_1ab"/>
</dbReference>
<dbReference type="Gene3D" id="1.10.10.1020">
    <property type="entry name" value="RecBCD complex, subunit RecD, N-terminal domain"/>
    <property type="match status" value="1"/>
</dbReference>
<evidence type="ECO:0000256" key="10">
    <source>
        <dbReference type="ARBA" id="ARBA00023235"/>
    </source>
</evidence>
<dbReference type="InterPro" id="IPR049550">
    <property type="entry name" value="RecD_N"/>
</dbReference>